<protein>
    <submittedName>
        <fullName evidence="1">Uncharacterized protein</fullName>
    </submittedName>
</protein>
<dbReference type="EMBL" id="CAKZ01000186">
    <property type="protein sequence ID" value="CCJ83120.1"/>
    <property type="molecule type" value="Genomic_DNA"/>
</dbReference>
<proteinExistence type="predicted"/>
<gene>
    <name evidence="1" type="ORF">BN134_3893</name>
</gene>
<dbReference type="Proteomes" id="UP000009342">
    <property type="component" value="Unassembled WGS sequence"/>
</dbReference>
<organism evidence="1 2">
    <name type="scientific">Cronobacter dublinensis 1210</name>
    <dbReference type="NCBI Taxonomy" id="1208656"/>
    <lineage>
        <taxon>Bacteria</taxon>
        <taxon>Pseudomonadati</taxon>
        <taxon>Pseudomonadota</taxon>
        <taxon>Gammaproteobacteria</taxon>
        <taxon>Enterobacterales</taxon>
        <taxon>Enterobacteriaceae</taxon>
        <taxon>Cronobacter</taxon>
    </lineage>
</organism>
<sequence>MRVLNRIFKYLSPWKIKVMLYFQKLTVITLFCAIEKGTFTIKGNKA</sequence>
<reference evidence="2" key="1">
    <citation type="journal article" date="2012" name="PLoS ONE">
        <title>Comparative analysis of genome sequences covering the seven cronobacter species.</title>
        <authorList>
            <person name="Joseph S."/>
            <person name="Desai P."/>
            <person name="Ji Y."/>
            <person name="Cummings C.A."/>
            <person name="Shih R."/>
            <person name="Degoricija L."/>
            <person name="Rico A."/>
            <person name="Brzoska P."/>
            <person name="Hamby S.E."/>
            <person name="Masood N."/>
            <person name="Hariri S."/>
            <person name="Sonbol H."/>
            <person name="Chuzhanova N."/>
            <person name="McClelland M."/>
            <person name="Furtado M.R."/>
            <person name="Forsythe S.J."/>
        </authorList>
    </citation>
    <scope>NUCLEOTIDE SEQUENCE [LARGE SCALE GENOMIC DNA]</scope>
    <source>
        <strain evidence="2">1210</strain>
    </source>
</reference>
<keyword evidence="2" id="KW-1185">Reference proteome</keyword>
<comment type="caution">
    <text evidence="1">The sequence shown here is derived from an EMBL/GenBank/DDBJ whole genome shotgun (WGS) entry which is preliminary data.</text>
</comment>
<accession>A0ABM9QC82</accession>
<evidence type="ECO:0000313" key="1">
    <source>
        <dbReference type="EMBL" id="CCJ83120.1"/>
    </source>
</evidence>
<evidence type="ECO:0000313" key="2">
    <source>
        <dbReference type="Proteomes" id="UP000009342"/>
    </source>
</evidence>
<name>A0ABM9QC82_9ENTR</name>